<feature type="region of interest" description="Disordered" evidence="4">
    <location>
        <begin position="124"/>
        <end position="164"/>
    </location>
</feature>
<dbReference type="PANTHER" id="PTHR33515">
    <property type="entry name" value="RIBOSOME-BINDING FACTOR A, CHLOROPLASTIC-RELATED"/>
    <property type="match status" value="1"/>
</dbReference>
<gene>
    <name evidence="3 5" type="primary">rbfA</name>
    <name evidence="5" type="ORF">FY030_09610</name>
</gene>
<dbReference type="InterPro" id="IPR020053">
    <property type="entry name" value="Ribosome-bd_factorA_CS"/>
</dbReference>
<keyword evidence="2 3" id="KW-0690">Ribosome biogenesis</keyword>
<dbReference type="RefSeq" id="WP_158061310.1">
    <property type="nucleotide sequence ID" value="NZ_CP044427.1"/>
</dbReference>
<dbReference type="InterPro" id="IPR023799">
    <property type="entry name" value="RbfA_dom_sf"/>
</dbReference>
<name>A0A5J6V6J7_9MICO</name>
<dbReference type="KEGG" id="serw:FY030_09610"/>
<proteinExistence type="inferred from homology"/>
<organism evidence="5 6">
    <name type="scientific">Ornithinimicrobium pratense</name>
    <dbReference type="NCBI Taxonomy" id="2593973"/>
    <lineage>
        <taxon>Bacteria</taxon>
        <taxon>Bacillati</taxon>
        <taxon>Actinomycetota</taxon>
        <taxon>Actinomycetes</taxon>
        <taxon>Micrococcales</taxon>
        <taxon>Ornithinimicrobiaceae</taxon>
        <taxon>Ornithinimicrobium</taxon>
    </lineage>
</organism>
<dbReference type="AlphaFoldDB" id="A0A5J6V6J7"/>
<keyword evidence="1 3" id="KW-0963">Cytoplasm</keyword>
<dbReference type="GO" id="GO:0030490">
    <property type="term" value="P:maturation of SSU-rRNA"/>
    <property type="evidence" value="ECO:0007669"/>
    <property type="project" value="UniProtKB-UniRule"/>
</dbReference>
<accession>A0A5J6V6J7</accession>
<dbReference type="SUPFAM" id="SSF89919">
    <property type="entry name" value="Ribosome-binding factor A, RbfA"/>
    <property type="match status" value="1"/>
</dbReference>
<dbReference type="HAMAP" id="MF_00003">
    <property type="entry name" value="RbfA"/>
    <property type="match status" value="1"/>
</dbReference>
<dbReference type="InterPro" id="IPR015946">
    <property type="entry name" value="KH_dom-like_a/b"/>
</dbReference>
<comment type="subcellular location">
    <subcellularLocation>
        <location evidence="3">Cytoplasm</location>
    </subcellularLocation>
</comment>
<protein>
    <recommendedName>
        <fullName evidence="3">Ribosome-binding factor A</fullName>
    </recommendedName>
</protein>
<reference evidence="5 6" key="1">
    <citation type="submission" date="2019-09" db="EMBL/GenBank/DDBJ databases">
        <title>Serinicoccus pratensis sp. nov., isolated from meadow soil.</title>
        <authorList>
            <person name="Zhang W."/>
        </authorList>
    </citation>
    <scope>NUCLEOTIDE SEQUENCE [LARGE SCALE GENOMIC DNA]</scope>
    <source>
        <strain evidence="5 6">W204</strain>
    </source>
</reference>
<keyword evidence="6" id="KW-1185">Reference proteome</keyword>
<evidence type="ECO:0000256" key="4">
    <source>
        <dbReference type="SAM" id="MobiDB-lite"/>
    </source>
</evidence>
<evidence type="ECO:0000256" key="1">
    <source>
        <dbReference type="ARBA" id="ARBA00022490"/>
    </source>
</evidence>
<dbReference type="InterPro" id="IPR000238">
    <property type="entry name" value="RbfA"/>
</dbReference>
<feature type="compositionally biased region" description="Basic and acidic residues" evidence="4">
    <location>
        <begin position="155"/>
        <end position="164"/>
    </location>
</feature>
<dbReference type="GO" id="GO:0043024">
    <property type="term" value="F:ribosomal small subunit binding"/>
    <property type="evidence" value="ECO:0007669"/>
    <property type="project" value="TreeGrafter"/>
</dbReference>
<dbReference type="EMBL" id="CP044427">
    <property type="protein sequence ID" value="QFG68924.1"/>
    <property type="molecule type" value="Genomic_DNA"/>
</dbReference>
<evidence type="ECO:0000313" key="5">
    <source>
        <dbReference type="EMBL" id="QFG68924.1"/>
    </source>
</evidence>
<dbReference type="PROSITE" id="PS01319">
    <property type="entry name" value="RBFA"/>
    <property type="match status" value="1"/>
</dbReference>
<evidence type="ECO:0000256" key="3">
    <source>
        <dbReference type="HAMAP-Rule" id="MF_00003"/>
    </source>
</evidence>
<dbReference type="PANTHER" id="PTHR33515:SF1">
    <property type="entry name" value="RIBOSOME-BINDING FACTOR A, CHLOROPLASTIC-RELATED"/>
    <property type="match status" value="1"/>
</dbReference>
<dbReference type="Proteomes" id="UP000326546">
    <property type="component" value="Chromosome"/>
</dbReference>
<sequence>MADQARGRRIAERIKQLVTQGLSQVVKDERKGFITITDVRVTGDTQHASVFYTVLGTEEDRATAAEILENYRGRLRSFVGKGLGIRLTPSLEFILDALPEDAQHLDELLAQVAARDAELAAARAEQAYAGEPDPYRKPRTEAEQAQDELDAQADSVRETDTDDR</sequence>
<dbReference type="GO" id="GO:0005829">
    <property type="term" value="C:cytosol"/>
    <property type="evidence" value="ECO:0007669"/>
    <property type="project" value="TreeGrafter"/>
</dbReference>
<evidence type="ECO:0000256" key="2">
    <source>
        <dbReference type="ARBA" id="ARBA00022517"/>
    </source>
</evidence>
<comment type="subunit">
    <text evidence="3">Monomer. Binds 30S ribosomal subunits, but not 50S ribosomal subunits or 70S ribosomes.</text>
</comment>
<comment type="similarity">
    <text evidence="3">Belongs to the RbfA family.</text>
</comment>
<dbReference type="NCBIfam" id="TIGR00082">
    <property type="entry name" value="rbfA"/>
    <property type="match status" value="1"/>
</dbReference>
<dbReference type="Gene3D" id="3.30.300.20">
    <property type="match status" value="1"/>
</dbReference>
<dbReference type="OrthoDB" id="307788at2"/>
<comment type="function">
    <text evidence="3">One of several proteins that assist in the late maturation steps of the functional core of the 30S ribosomal subunit. Associates with free 30S ribosomal subunits (but not with 30S subunits that are part of 70S ribosomes or polysomes). Required for efficient processing of 16S rRNA. May interact with the 5'-terminal helix region of 16S rRNA.</text>
</comment>
<feature type="compositionally biased region" description="Basic and acidic residues" evidence="4">
    <location>
        <begin position="133"/>
        <end position="142"/>
    </location>
</feature>
<evidence type="ECO:0000313" key="6">
    <source>
        <dbReference type="Proteomes" id="UP000326546"/>
    </source>
</evidence>
<dbReference type="Pfam" id="PF02033">
    <property type="entry name" value="RBFA"/>
    <property type="match status" value="1"/>
</dbReference>